<evidence type="ECO:0000256" key="4">
    <source>
        <dbReference type="ARBA" id="ARBA00022989"/>
    </source>
</evidence>
<keyword evidence="9 10" id="KW-0807">Transducer</keyword>
<keyword evidence="5 10" id="KW-0297">G-protein coupled receptor</keyword>
<comment type="caution">
    <text evidence="13">The sequence shown here is derived from an EMBL/GenBank/DDBJ whole genome shotgun (WGS) entry which is preliminary data.</text>
</comment>
<keyword evidence="7 10" id="KW-0675">Receptor</keyword>
<evidence type="ECO:0000256" key="8">
    <source>
        <dbReference type="ARBA" id="ARBA00023180"/>
    </source>
</evidence>
<dbReference type="InterPro" id="IPR000276">
    <property type="entry name" value="GPCR_Rhodpsn"/>
</dbReference>
<gene>
    <name evidence="13" type="ORF">PLOB_00047119</name>
</gene>
<dbReference type="Pfam" id="PF00001">
    <property type="entry name" value="7tm_1"/>
    <property type="match status" value="1"/>
</dbReference>
<feature type="transmembrane region" description="Helical" evidence="11">
    <location>
        <begin position="133"/>
        <end position="154"/>
    </location>
</feature>
<comment type="similarity">
    <text evidence="10">Belongs to the G-protein coupled receptor 1 family.</text>
</comment>
<evidence type="ECO:0000313" key="14">
    <source>
        <dbReference type="Proteomes" id="UP001159405"/>
    </source>
</evidence>
<dbReference type="InterPro" id="IPR017452">
    <property type="entry name" value="GPCR_Rhodpsn_7TM"/>
</dbReference>
<evidence type="ECO:0000256" key="9">
    <source>
        <dbReference type="ARBA" id="ARBA00023224"/>
    </source>
</evidence>
<evidence type="ECO:0000256" key="10">
    <source>
        <dbReference type="RuleBase" id="RU000688"/>
    </source>
</evidence>
<evidence type="ECO:0000256" key="7">
    <source>
        <dbReference type="ARBA" id="ARBA00023170"/>
    </source>
</evidence>
<evidence type="ECO:0000256" key="5">
    <source>
        <dbReference type="ARBA" id="ARBA00023040"/>
    </source>
</evidence>
<dbReference type="EMBL" id="CALNXK010000086">
    <property type="protein sequence ID" value="CAH3149368.1"/>
    <property type="molecule type" value="Genomic_DNA"/>
</dbReference>
<dbReference type="PANTHER" id="PTHR24246:SF27">
    <property type="entry name" value="ADENOSINE RECEPTOR, ISOFORM A"/>
    <property type="match status" value="1"/>
</dbReference>
<protein>
    <recommendedName>
        <fullName evidence="12">G-protein coupled receptors family 1 profile domain-containing protein</fullName>
    </recommendedName>
</protein>
<feature type="transmembrane region" description="Helical" evidence="11">
    <location>
        <begin position="94"/>
        <end position="112"/>
    </location>
</feature>
<evidence type="ECO:0000313" key="13">
    <source>
        <dbReference type="EMBL" id="CAH3149368.1"/>
    </source>
</evidence>
<sequence length="157" mass="17590">MENEDNTSSYIAACVLNAFLSYTAVMLNCLTIYALTKLSSLPKTLKTLLVSLAVSDLGVGLMVLPSRIVSFIMIMGQKTENNPAYNITVKFFSFTFNLFGFASFFGVTLLSLDRFLAIYLHLRYQELVTYKRVYAAVISKWAFSAVLSFLSLWISAQ</sequence>
<dbReference type="PROSITE" id="PS50262">
    <property type="entry name" value="G_PROTEIN_RECEP_F1_2"/>
    <property type="match status" value="1"/>
</dbReference>
<keyword evidence="6 11" id="KW-0472">Membrane</keyword>
<proteinExistence type="inferred from homology"/>
<evidence type="ECO:0000256" key="11">
    <source>
        <dbReference type="SAM" id="Phobius"/>
    </source>
</evidence>
<evidence type="ECO:0000256" key="3">
    <source>
        <dbReference type="ARBA" id="ARBA00022692"/>
    </source>
</evidence>
<feature type="transmembrane region" description="Helical" evidence="11">
    <location>
        <begin position="48"/>
        <end position="74"/>
    </location>
</feature>
<keyword evidence="8" id="KW-0325">Glycoprotein</keyword>
<feature type="non-terminal residue" evidence="13">
    <location>
        <position position="157"/>
    </location>
</feature>
<evidence type="ECO:0000256" key="6">
    <source>
        <dbReference type="ARBA" id="ARBA00023136"/>
    </source>
</evidence>
<dbReference type="SUPFAM" id="SSF81321">
    <property type="entry name" value="Family A G protein-coupled receptor-like"/>
    <property type="match status" value="1"/>
</dbReference>
<dbReference type="PRINTS" id="PR00237">
    <property type="entry name" value="GPCRRHODOPSN"/>
</dbReference>
<dbReference type="Proteomes" id="UP001159405">
    <property type="component" value="Unassembled WGS sequence"/>
</dbReference>
<organism evidence="13 14">
    <name type="scientific">Porites lobata</name>
    <dbReference type="NCBI Taxonomy" id="104759"/>
    <lineage>
        <taxon>Eukaryota</taxon>
        <taxon>Metazoa</taxon>
        <taxon>Cnidaria</taxon>
        <taxon>Anthozoa</taxon>
        <taxon>Hexacorallia</taxon>
        <taxon>Scleractinia</taxon>
        <taxon>Fungiina</taxon>
        <taxon>Poritidae</taxon>
        <taxon>Porites</taxon>
    </lineage>
</organism>
<feature type="transmembrane region" description="Helical" evidence="11">
    <location>
        <begin position="15"/>
        <end position="36"/>
    </location>
</feature>
<dbReference type="Gene3D" id="1.20.1070.10">
    <property type="entry name" value="Rhodopsin 7-helix transmembrane proteins"/>
    <property type="match status" value="1"/>
</dbReference>
<evidence type="ECO:0000256" key="2">
    <source>
        <dbReference type="ARBA" id="ARBA00022475"/>
    </source>
</evidence>
<keyword evidence="2" id="KW-1003">Cell membrane</keyword>
<dbReference type="PANTHER" id="PTHR24246">
    <property type="entry name" value="OLFACTORY RECEPTOR AND ADENOSINE RECEPTOR"/>
    <property type="match status" value="1"/>
</dbReference>
<accession>A0ABN8PVL7</accession>
<reference evidence="13 14" key="1">
    <citation type="submission" date="2022-05" db="EMBL/GenBank/DDBJ databases">
        <authorList>
            <consortium name="Genoscope - CEA"/>
            <person name="William W."/>
        </authorList>
    </citation>
    <scope>NUCLEOTIDE SEQUENCE [LARGE SCALE GENOMIC DNA]</scope>
</reference>
<evidence type="ECO:0000256" key="1">
    <source>
        <dbReference type="ARBA" id="ARBA00004651"/>
    </source>
</evidence>
<name>A0ABN8PVL7_9CNID</name>
<dbReference type="PROSITE" id="PS00237">
    <property type="entry name" value="G_PROTEIN_RECEP_F1_1"/>
    <property type="match status" value="1"/>
</dbReference>
<keyword evidence="14" id="KW-1185">Reference proteome</keyword>
<comment type="subcellular location">
    <subcellularLocation>
        <location evidence="1">Cell membrane</location>
        <topology evidence="1">Multi-pass membrane protein</topology>
    </subcellularLocation>
</comment>
<keyword evidence="4 11" id="KW-1133">Transmembrane helix</keyword>
<dbReference type="CDD" id="cd00637">
    <property type="entry name" value="7tm_classA_rhodopsin-like"/>
    <property type="match status" value="1"/>
</dbReference>
<feature type="domain" description="G-protein coupled receptors family 1 profile" evidence="12">
    <location>
        <begin position="27"/>
        <end position="157"/>
    </location>
</feature>
<keyword evidence="3 10" id="KW-0812">Transmembrane</keyword>
<evidence type="ECO:0000259" key="12">
    <source>
        <dbReference type="PROSITE" id="PS50262"/>
    </source>
</evidence>